<comment type="caution">
    <text evidence="1">The sequence shown here is derived from an EMBL/GenBank/DDBJ whole genome shotgun (WGS) entry which is preliminary data.</text>
</comment>
<protein>
    <submittedName>
        <fullName evidence="1">Uncharacterized protein</fullName>
    </submittedName>
</protein>
<proteinExistence type="predicted"/>
<dbReference type="EMBL" id="JAVRRL010000028">
    <property type="protein sequence ID" value="KAK5112713.1"/>
    <property type="molecule type" value="Genomic_DNA"/>
</dbReference>
<gene>
    <name evidence="1" type="ORF">LTR62_003811</name>
</gene>
<name>A0AAN7TI80_9PEZI</name>
<dbReference type="Proteomes" id="UP001310890">
    <property type="component" value="Unassembled WGS sequence"/>
</dbReference>
<sequence>MHKDRLQGLDVPELDGPAHYHNSYEELISRYTRRKMTYPSDKLNAIEGIMNIVRLEHNVDFLCGMPTSHLFGRWLCWVPAGPSVSSSSGGQESTKFPTWSWAGWHGEATYPEQSIPREWTSPHKFDHEGIHVDLLSEVQDWQMIGPDLSVLPQHTTLHCNFCMLRFDAETADFLVSDDRYGIPYSMHEVRKSSVCKQILYSNIRVGAMIAHSSKEPPVYEHERETGTAMRTFVALSRTRDRWSMYYPVVPDPVSSNSNQQAWETNRFYAPADFDPAKEDLHEFPHPPYDLEHYEHNGSVVNVLMIEEKDGIAYRTGIGQIHADAWDAAEPVEHNILLA</sequence>
<accession>A0AAN7TI80</accession>
<dbReference type="PANTHER" id="PTHR33112:SF12">
    <property type="entry name" value="HETEROKARYON INCOMPATIBILITY DOMAIN-CONTAINING PROTEIN"/>
    <property type="match status" value="1"/>
</dbReference>
<reference evidence="1" key="1">
    <citation type="submission" date="2023-08" db="EMBL/GenBank/DDBJ databases">
        <title>Black Yeasts Isolated from many extreme environments.</title>
        <authorList>
            <person name="Coleine C."/>
            <person name="Stajich J.E."/>
            <person name="Selbmann L."/>
        </authorList>
    </citation>
    <scope>NUCLEOTIDE SEQUENCE</scope>
    <source>
        <strain evidence="1">CCFEE 5401</strain>
    </source>
</reference>
<dbReference type="PANTHER" id="PTHR33112">
    <property type="entry name" value="DOMAIN PROTEIN, PUTATIVE-RELATED"/>
    <property type="match status" value="1"/>
</dbReference>
<organism evidence="1 2">
    <name type="scientific">Meristemomyces frigidus</name>
    <dbReference type="NCBI Taxonomy" id="1508187"/>
    <lineage>
        <taxon>Eukaryota</taxon>
        <taxon>Fungi</taxon>
        <taxon>Dikarya</taxon>
        <taxon>Ascomycota</taxon>
        <taxon>Pezizomycotina</taxon>
        <taxon>Dothideomycetes</taxon>
        <taxon>Dothideomycetidae</taxon>
        <taxon>Mycosphaerellales</taxon>
        <taxon>Teratosphaeriaceae</taxon>
        <taxon>Meristemomyces</taxon>
    </lineage>
</organism>
<evidence type="ECO:0000313" key="1">
    <source>
        <dbReference type="EMBL" id="KAK5112713.1"/>
    </source>
</evidence>
<evidence type="ECO:0000313" key="2">
    <source>
        <dbReference type="Proteomes" id="UP001310890"/>
    </source>
</evidence>
<dbReference type="AlphaFoldDB" id="A0AAN7TI80"/>